<evidence type="ECO:0000256" key="7">
    <source>
        <dbReference type="ARBA" id="ARBA00022989"/>
    </source>
</evidence>
<gene>
    <name evidence="11" type="ORF">BABINDRAFT_161699</name>
</gene>
<evidence type="ECO:0000256" key="4">
    <source>
        <dbReference type="ARBA" id="ARBA00022679"/>
    </source>
</evidence>
<evidence type="ECO:0000313" key="11">
    <source>
        <dbReference type="EMBL" id="ODQ80063.1"/>
    </source>
</evidence>
<keyword evidence="12" id="KW-1185">Reference proteome</keyword>
<feature type="transmembrane region" description="Helical" evidence="10">
    <location>
        <begin position="7"/>
        <end position="26"/>
    </location>
</feature>
<dbReference type="AlphaFoldDB" id="A0A1E3QQU3"/>
<evidence type="ECO:0000256" key="1">
    <source>
        <dbReference type="ARBA" id="ARBA00004323"/>
    </source>
</evidence>
<organism evidence="11 12">
    <name type="scientific">Babjeviella inositovora NRRL Y-12698</name>
    <dbReference type="NCBI Taxonomy" id="984486"/>
    <lineage>
        <taxon>Eukaryota</taxon>
        <taxon>Fungi</taxon>
        <taxon>Dikarya</taxon>
        <taxon>Ascomycota</taxon>
        <taxon>Saccharomycotina</taxon>
        <taxon>Pichiomycetes</taxon>
        <taxon>Serinales incertae sedis</taxon>
        <taxon>Babjeviella</taxon>
    </lineage>
</organism>
<comment type="similarity">
    <text evidence="3">Belongs to the MNN1/MNT family.</text>
</comment>
<dbReference type="PANTHER" id="PTHR31646:SF1">
    <property type="entry name" value="ALPHA-1,2-MANNOSYLTRANSFERASE MNN2"/>
    <property type="match status" value="1"/>
</dbReference>
<proteinExistence type="inferred from homology"/>
<reference evidence="12" key="1">
    <citation type="submission" date="2016-05" db="EMBL/GenBank/DDBJ databases">
        <title>Comparative genomics of biotechnologically important yeasts.</title>
        <authorList>
            <consortium name="DOE Joint Genome Institute"/>
            <person name="Riley R."/>
            <person name="Haridas S."/>
            <person name="Wolfe K.H."/>
            <person name="Lopes M.R."/>
            <person name="Hittinger C.T."/>
            <person name="Goker M."/>
            <person name="Salamov A."/>
            <person name="Wisecaver J."/>
            <person name="Long T.M."/>
            <person name="Aerts A.L."/>
            <person name="Barry K."/>
            <person name="Choi C."/>
            <person name="Clum A."/>
            <person name="Coughlan A.Y."/>
            <person name="Deshpande S."/>
            <person name="Douglass A.P."/>
            <person name="Hanson S.J."/>
            <person name="Klenk H.-P."/>
            <person name="Labutti K."/>
            <person name="Lapidus A."/>
            <person name="Lindquist E."/>
            <person name="Lipzen A."/>
            <person name="Meier-Kolthoff J.P."/>
            <person name="Ohm R.A."/>
            <person name="Otillar R.P."/>
            <person name="Pangilinan J."/>
            <person name="Peng Y."/>
            <person name="Rokas A."/>
            <person name="Rosa C.A."/>
            <person name="Scheuner C."/>
            <person name="Sibirny A.A."/>
            <person name="Slot J.C."/>
            <person name="Stielow J.B."/>
            <person name="Sun H."/>
            <person name="Kurtzman C.P."/>
            <person name="Blackwell M."/>
            <person name="Grigoriev I.V."/>
            <person name="Jeffries T.W."/>
        </authorList>
    </citation>
    <scope>NUCLEOTIDE SEQUENCE [LARGE SCALE GENOMIC DNA]</scope>
    <source>
        <strain evidence="12">NRRL Y-12698</strain>
    </source>
</reference>
<keyword evidence="4 11" id="KW-0808">Transferase</keyword>
<evidence type="ECO:0000256" key="3">
    <source>
        <dbReference type="ARBA" id="ARBA00009105"/>
    </source>
</evidence>
<evidence type="ECO:0000313" key="12">
    <source>
        <dbReference type="Proteomes" id="UP000094336"/>
    </source>
</evidence>
<dbReference type="OrthoDB" id="430354at2759"/>
<keyword evidence="8" id="KW-0333">Golgi apparatus</keyword>
<keyword evidence="7 10" id="KW-1133">Transmembrane helix</keyword>
<evidence type="ECO:0000256" key="9">
    <source>
        <dbReference type="ARBA" id="ARBA00023136"/>
    </source>
</evidence>
<dbReference type="EMBL" id="KV454431">
    <property type="protein sequence ID" value="ODQ80063.1"/>
    <property type="molecule type" value="Genomic_DNA"/>
</dbReference>
<evidence type="ECO:0000256" key="6">
    <source>
        <dbReference type="ARBA" id="ARBA00022968"/>
    </source>
</evidence>
<evidence type="ECO:0000256" key="2">
    <source>
        <dbReference type="ARBA" id="ARBA00004922"/>
    </source>
</evidence>
<dbReference type="RefSeq" id="XP_018985391.1">
    <property type="nucleotide sequence ID" value="XM_019128958.1"/>
</dbReference>
<dbReference type="GO" id="GO:0000026">
    <property type="term" value="F:alpha-1,2-mannosyltransferase activity"/>
    <property type="evidence" value="ECO:0007669"/>
    <property type="project" value="TreeGrafter"/>
</dbReference>
<dbReference type="Proteomes" id="UP000094336">
    <property type="component" value="Unassembled WGS sequence"/>
</dbReference>
<evidence type="ECO:0000256" key="8">
    <source>
        <dbReference type="ARBA" id="ARBA00023034"/>
    </source>
</evidence>
<keyword evidence="5 10" id="KW-0812">Transmembrane</keyword>
<dbReference type="GeneID" id="30146811"/>
<dbReference type="GO" id="GO:0046354">
    <property type="term" value="P:mannan biosynthetic process"/>
    <property type="evidence" value="ECO:0007669"/>
    <property type="project" value="TreeGrafter"/>
</dbReference>
<dbReference type="InterPro" id="IPR022751">
    <property type="entry name" value="Alpha_mannosyltransferase"/>
</dbReference>
<accession>A0A1E3QQU3</accession>
<protein>
    <submittedName>
        <fullName evidence="11">Glycosyltransferase family 71 protein</fullName>
    </submittedName>
</protein>
<dbReference type="InterPro" id="IPR029044">
    <property type="entry name" value="Nucleotide-diphossugar_trans"/>
</dbReference>
<comment type="pathway">
    <text evidence="2">Protein modification; protein glycosylation.</text>
</comment>
<name>A0A1E3QQU3_9ASCO</name>
<dbReference type="SUPFAM" id="SSF53448">
    <property type="entry name" value="Nucleotide-diphospho-sugar transferases"/>
    <property type="match status" value="1"/>
</dbReference>
<evidence type="ECO:0000256" key="5">
    <source>
        <dbReference type="ARBA" id="ARBA00022692"/>
    </source>
</evidence>
<dbReference type="GO" id="GO:0000139">
    <property type="term" value="C:Golgi membrane"/>
    <property type="evidence" value="ECO:0007669"/>
    <property type="project" value="UniProtKB-SubCell"/>
</dbReference>
<sequence>MLPRRFVKIRFLAIVLLAVLAVLYYLHHDNETLHSYINSGGKPAFTPKATTAPFGDSDLKYKFSQLTNYENTMENKHKLIIANPDIDATGSRLRAGQEFFSDYFTLLADAAPNCEPLRTYKSDDRIYQPGYDAQAKDGRQLTEEYLNEFLQVDDESLEVLRLAHEKVVRSLPNKAPAGLYKGNGYVYVGGGKFNWLALLSIKNLRSTGAQLPIEVVIPTLEEYEVEFCGKVLPAMNARCVLLPRALGTKISEEFEFKGYQYKSLALLVSSFENVLLLDADNLPMHNPDAFFETKPFTNHGLVSWPDFWKRTTLPKFYDIAGVKVDKTKRVRFGFNVFGKYPDYMEKVISGEVEEDVPLHDYEGAIPNPSSESGQVMISKNSHMKELFLALYYNLYGPSHYYPLFSQGVSGEGDKETFVAASVVLKNKYYQVSTFLRALGYFDSDHNYVGTGMGQYDPIEDYHIYNMRVNNKLPEYKPVFSPIHGRPITKPRFMFIHANFPKFNPWSLFTEKKVINEKGERVRLYGDGIFGEDQAGFDVELTQYKNMRFLLCEMNVKLEVFKDVEKMELCDEISAQIKYYEENTF</sequence>
<evidence type="ECO:0000256" key="10">
    <source>
        <dbReference type="SAM" id="Phobius"/>
    </source>
</evidence>
<dbReference type="Pfam" id="PF11051">
    <property type="entry name" value="Mannosyl_trans3"/>
    <property type="match status" value="1"/>
</dbReference>
<dbReference type="PANTHER" id="PTHR31646">
    <property type="entry name" value="ALPHA-1,2-MANNOSYLTRANSFERASE MNN2"/>
    <property type="match status" value="1"/>
</dbReference>
<dbReference type="STRING" id="984486.A0A1E3QQU3"/>
<keyword evidence="9 10" id="KW-0472">Membrane</keyword>
<keyword evidence="6" id="KW-0735">Signal-anchor</keyword>
<comment type="subcellular location">
    <subcellularLocation>
        <location evidence="1">Golgi apparatus membrane</location>
        <topology evidence="1">Single-pass type II membrane protein</topology>
    </subcellularLocation>
</comment>